<accession>A0ABW4CUT5</accession>
<dbReference type="PANTHER" id="PTHR43215:SF14">
    <property type="entry name" value="RADIAL SPOKE HEAD 1 HOMOLOG"/>
    <property type="match status" value="1"/>
</dbReference>
<evidence type="ECO:0008006" key="4">
    <source>
        <dbReference type="Google" id="ProtNLM"/>
    </source>
</evidence>
<protein>
    <recommendedName>
        <fullName evidence="4">Membrane-binding protein</fullName>
    </recommendedName>
</protein>
<dbReference type="EMBL" id="JBHTOK010000013">
    <property type="protein sequence ID" value="MFD1440360.1"/>
    <property type="molecule type" value="Genomic_DNA"/>
</dbReference>
<reference evidence="3" key="1">
    <citation type="journal article" date="2019" name="Int. J. Syst. Evol. Microbiol.">
        <title>The Global Catalogue of Microorganisms (GCM) 10K type strain sequencing project: providing services to taxonomists for standard genome sequencing and annotation.</title>
        <authorList>
            <consortium name="The Broad Institute Genomics Platform"/>
            <consortium name="The Broad Institute Genome Sequencing Center for Infectious Disease"/>
            <person name="Wu L."/>
            <person name="Ma J."/>
        </authorList>
    </citation>
    <scope>NUCLEOTIDE SEQUENCE [LARGE SCALE GENOMIC DNA]</scope>
    <source>
        <strain evidence="3">CCM 8912</strain>
    </source>
</reference>
<dbReference type="Proteomes" id="UP001597212">
    <property type="component" value="Unassembled WGS sequence"/>
</dbReference>
<proteinExistence type="predicted"/>
<organism evidence="2 3">
    <name type="scientific">Lacticaseibacillus hegangensis</name>
    <dbReference type="NCBI Taxonomy" id="2486010"/>
    <lineage>
        <taxon>Bacteria</taxon>
        <taxon>Bacillati</taxon>
        <taxon>Bacillota</taxon>
        <taxon>Bacilli</taxon>
        <taxon>Lactobacillales</taxon>
        <taxon>Lactobacillaceae</taxon>
        <taxon>Lacticaseibacillus</taxon>
    </lineage>
</organism>
<dbReference type="SUPFAM" id="SSF82185">
    <property type="entry name" value="Histone H3 K4-specific methyltransferase SET7/9 N-terminal domain"/>
    <property type="match status" value="1"/>
</dbReference>
<dbReference type="SMART" id="SM00698">
    <property type="entry name" value="MORN"/>
    <property type="match status" value="3"/>
</dbReference>
<sequence length="129" mass="14062">MVTHRLRFGMEILVAALIVLAAVLALRPAQPTATHYTLDGGQIVYDGQMLKGKFSGRGTLKQRNGDRYVGEFQAGRFNGAGTFSSHAGWQYQGHFKNGAVTGQGTLTTKQGKKMRGYFKNGQYHAASTH</sequence>
<keyword evidence="3" id="KW-1185">Reference proteome</keyword>
<dbReference type="RefSeq" id="WP_125757445.1">
    <property type="nucleotide sequence ID" value="NZ_JBHTOK010000013.1"/>
</dbReference>
<evidence type="ECO:0000256" key="1">
    <source>
        <dbReference type="ARBA" id="ARBA00022737"/>
    </source>
</evidence>
<gene>
    <name evidence="2" type="ORF">ACFQ5K_03015</name>
</gene>
<keyword evidence="1" id="KW-0677">Repeat</keyword>
<dbReference type="Gene3D" id="2.20.110.10">
    <property type="entry name" value="Histone H3 K4-specific methyltransferase SET7/9 N-terminal domain"/>
    <property type="match status" value="1"/>
</dbReference>
<dbReference type="Pfam" id="PF02493">
    <property type="entry name" value="MORN"/>
    <property type="match status" value="3"/>
</dbReference>
<dbReference type="InterPro" id="IPR003409">
    <property type="entry name" value="MORN"/>
</dbReference>
<dbReference type="PANTHER" id="PTHR43215">
    <property type="entry name" value="RADIAL SPOKE HEAD 1 HOMOLOG"/>
    <property type="match status" value="1"/>
</dbReference>
<name>A0ABW4CUT5_9LACO</name>
<comment type="caution">
    <text evidence="2">The sequence shown here is derived from an EMBL/GenBank/DDBJ whole genome shotgun (WGS) entry which is preliminary data.</text>
</comment>
<evidence type="ECO:0000313" key="2">
    <source>
        <dbReference type="EMBL" id="MFD1440360.1"/>
    </source>
</evidence>
<evidence type="ECO:0000313" key="3">
    <source>
        <dbReference type="Proteomes" id="UP001597212"/>
    </source>
</evidence>